<dbReference type="SMR" id="V7AKB8"/>
<dbReference type="Proteomes" id="UP000000226">
    <property type="component" value="Chromosome 11"/>
</dbReference>
<evidence type="ECO:0000256" key="4">
    <source>
        <dbReference type="SAM" id="MobiDB-lite"/>
    </source>
</evidence>
<organism evidence="5 6">
    <name type="scientific">Phaseolus vulgaris</name>
    <name type="common">Kidney bean</name>
    <name type="synonym">French bean</name>
    <dbReference type="NCBI Taxonomy" id="3885"/>
    <lineage>
        <taxon>Eukaryota</taxon>
        <taxon>Viridiplantae</taxon>
        <taxon>Streptophyta</taxon>
        <taxon>Embryophyta</taxon>
        <taxon>Tracheophyta</taxon>
        <taxon>Spermatophyta</taxon>
        <taxon>Magnoliopsida</taxon>
        <taxon>eudicotyledons</taxon>
        <taxon>Gunneridae</taxon>
        <taxon>Pentapetalae</taxon>
        <taxon>rosids</taxon>
        <taxon>fabids</taxon>
        <taxon>Fabales</taxon>
        <taxon>Fabaceae</taxon>
        <taxon>Papilionoideae</taxon>
        <taxon>50 kb inversion clade</taxon>
        <taxon>NPAAA clade</taxon>
        <taxon>indigoferoid/millettioid clade</taxon>
        <taxon>Phaseoleae</taxon>
        <taxon>Phaseolus</taxon>
    </lineage>
</organism>
<proteinExistence type="predicted"/>
<dbReference type="InterPro" id="IPR001680">
    <property type="entry name" value="WD40_rpt"/>
</dbReference>
<accession>V7AKB8</accession>
<dbReference type="InterPro" id="IPR019775">
    <property type="entry name" value="WD40_repeat_CS"/>
</dbReference>
<sequence length="454" mass="48263">MSSSSSSSSSNELILTSSPDGPIMVYDTVSPTAVTQFSSSRSPSRGLAIVGRRLLAASHVSPDTGAGSINIYNWHGSGVFRNFPVPEPVAPLIATSDGAFLLGGGISGSVVSLSSSSGDVIRSIAVHSSPVSSLHLTDDGSLLISGSEDGTIVIVPSFKIVGGGSEEEEEDEEDLVMNKWKAHSDSVTDLKSVMKTLVSCSSDCTCKFWNLGDRGILMRTVAFPCCISGVALDSTETAFYAGGADGYVYNGSMKVVGEACEVRNWARVHGGSVVALGLVNGERGLVSAAEDGSVWMWDVEKGEVIMVFGDELITVSDMIVIKGNGGGFGDGKGSNNNFAVGKGSGSFISSGLCEEHMLRTLNKITELEEVKDVVFHDKKKAIDMLETVIQMYERLLELILKEVTKAIVEEEGEDAAEEEKDEKDEKAEKDEKDEKAEKDGKDEKAEEEQGKDDN</sequence>
<keyword evidence="2" id="KW-0677">Repeat</keyword>
<dbReference type="PROSITE" id="PS00678">
    <property type="entry name" value="WD_REPEATS_1"/>
    <property type="match status" value="1"/>
</dbReference>
<feature type="repeat" description="WD" evidence="3">
    <location>
        <begin position="124"/>
        <end position="154"/>
    </location>
</feature>
<dbReference type="EMBL" id="CM002298">
    <property type="protein sequence ID" value="ESW05293.1"/>
    <property type="molecule type" value="Genomic_DNA"/>
</dbReference>
<reference evidence="6" key="1">
    <citation type="journal article" date="2014" name="Nat. Genet.">
        <title>A reference genome for common bean and genome-wide analysis of dual domestications.</title>
        <authorList>
            <person name="Schmutz J."/>
            <person name="McClean P.E."/>
            <person name="Mamidi S."/>
            <person name="Wu G.A."/>
            <person name="Cannon S.B."/>
            <person name="Grimwood J."/>
            <person name="Jenkins J."/>
            <person name="Shu S."/>
            <person name="Song Q."/>
            <person name="Chavarro C."/>
            <person name="Torres-Torres M."/>
            <person name="Geffroy V."/>
            <person name="Moghaddam S.M."/>
            <person name="Gao D."/>
            <person name="Abernathy B."/>
            <person name="Barry K."/>
            <person name="Blair M."/>
            <person name="Brick M.A."/>
            <person name="Chovatia M."/>
            <person name="Gepts P."/>
            <person name="Goodstein D.M."/>
            <person name="Gonzales M."/>
            <person name="Hellsten U."/>
            <person name="Hyten D.L."/>
            <person name="Jia G."/>
            <person name="Kelly J.D."/>
            <person name="Kudrna D."/>
            <person name="Lee R."/>
            <person name="Richard M.M."/>
            <person name="Miklas P.N."/>
            <person name="Osorno J.M."/>
            <person name="Rodrigues J."/>
            <person name="Thareau V."/>
            <person name="Urrea C.A."/>
            <person name="Wang M."/>
            <person name="Yu Y."/>
            <person name="Zhang M."/>
            <person name="Wing R.A."/>
            <person name="Cregan P.B."/>
            <person name="Rokhsar D.S."/>
            <person name="Jackson S.A."/>
        </authorList>
    </citation>
    <scope>NUCLEOTIDE SEQUENCE [LARGE SCALE GENOMIC DNA]</scope>
    <source>
        <strain evidence="6">cv. G19833</strain>
    </source>
</reference>
<dbReference type="GO" id="GO:0005656">
    <property type="term" value="C:nuclear pre-replicative complex"/>
    <property type="evidence" value="ECO:0007669"/>
    <property type="project" value="TreeGrafter"/>
</dbReference>
<dbReference type="OrthoDB" id="756370at2759"/>
<protein>
    <submittedName>
        <fullName evidence="5">Uncharacterized protein</fullName>
    </submittedName>
</protein>
<dbReference type="PROSITE" id="PS50082">
    <property type="entry name" value="WD_REPEATS_2"/>
    <property type="match status" value="2"/>
</dbReference>
<dbReference type="Gene3D" id="2.130.10.10">
    <property type="entry name" value="YVTN repeat-like/Quinoprotein amine dehydrogenase"/>
    <property type="match status" value="2"/>
</dbReference>
<dbReference type="GO" id="GO:0006261">
    <property type="term" value="P:DNA-templated DNA replication"/>
    <property type="evidence" value="ECO:0007669"/>
    <property type="project" value="TreeGrafter"/>
</dbReference>
<evidence type="ECO:0000313" key="6">
    <source>
        <dbReference type="Proteomes" id="UP000000226"/>
    </source>
</evidence>
<feature type="region of interest" description="Disordered" evidence="4">
    <location>
        <begin position="410"/>
        <end position="454"/>
    </location>
</feature>
<feature type="compositionally biased region" description="Acidic residues" evidence="4">
    <location>
        <begin position="410"/>
        <end position="422"/>
    </location>
</feature>
<dbReference type="STRING" id="3885.V7AKB8"/>
<dbReference type="SUPFAM" id="SSF50978">
    <property type="entry name" value="WD40 repeat-like"/>
    <property type="match status" value="1"/>
</dbReference>
<dbReference type="Gramene" id="ESW05293">
    <property type="protein sequence ID" value="ESW05293"/>
    <property type="gene ID" value="PHAVU_011G167900g"/>
</dbReference>
<evidence type="ECO:0000313" key="5">
    <source>
        <dbReference type="EMBL" id="ESW05293.1"/>
    </source>
</evidence>
<dbReference type="Pfam" id="PF00400">
    <property type="entry name" value="WD40"/>
    <property type="match status" value="2"/>
</dbReference>
<dbReference type="AlphaFoldDB" id="V7AKB8"/>
<dbReference type="SMART" id="SM00320">
    <property type="entry name" value="WD40"/>
    <property type="match status" value="3"/>
</dbReference>
<dbReference type="PANTHER" id="PTHR18763:SF3">
    <property type="entry name" value="OS09G0477800 PROTEIN"/>
    <property type="match status" value="1"/>
</dbReference>
<feature type="repeat" description="WD" evidence="3">
    <location>
        <begin position="266"/>
        <end position="307"/>
    </location>
</feature>
<dbReference type="InterPro" id="IPR045227">
    <property type="entry name" value="WDR18/Ipi3/RID3"/>
</dbReference>
<keyword evidence="1 3" id="KW-0853">WD repeat</keyword>
<feature type="compositionally biased region" description="Basic and acidic residues" evidence="4">
    <location>
        <begin position="423"/>
        <end position="454"/>
    </location>
</feature>
<dbReference type="GO" id="GO:0120330">
    <property type="term" value="C:rixosome complex"/>
    <property type="evidence" value="ECO:0007669"/>
    <property type="project" value="TreeGrafter"/>
</dbReference>
<keyword evidence="6" id="KW-1185">Reference proteome</keyword>
<dbReference type="PANTHER" id="PTHR18763">
    <property type="entry name" value="WD-REPEAT PROTEIN 18"/>
    <property type="match status" value="1"/>
</dbReference>
<evidence type="ECO:0000256" key="1">
    <source>
        <dbReference type="ARBA" id="ARBA00022574"/>
    </source>
</evidence>
<dbReference type="OMA" id="YNWWSSA"/>
<dbReference type="InterPro" id="IPR015943">
    <property type="entry name" value="WD40/YVTN_repeat-like_dom_sf"/>
</dbReference>
<evidence type="ECO:0000256" key="2">
    <source>
        <dbReference type="ARBA" id="ARBA00022737"/>
    </source>
</evidence>
<gene>
    <name evidence="5" type="ORF">PHAVU_011G167900g</name>
</gene>
<name>V7AKB8_PHAVU</name>
<evidence type="ECO:0000256" key="3">
    <source>
        <dbReference type="PROSITE-ProRule" id="PRU00221"/>
    </source>
</evidence>
<dbReference type="GO" id="GO:0006364">
    <property type="term" value="P:rRNA processing"/>
    <property type="evidence" value="ECO:0007669"/>
    <property type="project" value="TreeGrafter"/>
</dbReference>
<dbReference type="InterPro" id="IPR036322">
    <property type="entry name" value="WD40_repeat_dom_sf"/>
</dbReference>
<dbReference type="eggNOG" id="KOG0646">
    <property type="taxonomic scope" value="Eukaryota"/>
</dbReference>